<protein>
    <submittedName>
        <fullName evidence="1">Uncharacterized protein</fullName>
    </submittedName>
</protein>
<keyword evidence="2" id="KW-1185">Reference proteome</keyword>
<dbReference type="Proteomes" id="UP001500582">
    <property type="component" value="Unassembled WGS sequence"/>
</dbReference>
<sequence length="83" mass="9439">MEAFIIKSDISHIHVGFIVTPQNNELTSLKLELSTGCQHPIFIHKGGAKWMVDVPGNLPINNNEFEHLCTEIEKSLSRYHRVN</sequence>
<accession>A0ABP8FYQ1</accession>
<organism evidence="1 2">
    <name type="scientific">Mucilaginibacter gynuensis</name>
    <dbReference type="NCBI Taxonomy" id="1302236"/>
    <lineage>
        <taxon>Bacteria</taxon>
        <taxon>Pseudomonadati</taxon>
        <taxon>Bacteroidota</taxon>
        <taxon>Sphingobacteriia</taxon>
        <taxon>Sphingobacteriales</taxon>
        <taxon>Sphingobacteriaceae</taxon>
        <taxon>Mucilaginibacter</taxon>
    </lineage>
</organism>
<dbReference type="RefSeq" id="WP_345209870.1">
    <property type="nucleotide sequence ID" value="NZ_BAABFT010000002.1"/>
</dbReference>
<dbReference type="EMBL" id="BAABFT010000002">
    <property type="protein sequence ID" value="GAA4313738.1"/>
    <property type="molecule type" value="Genomic_DNA"/>
</dbReference>
<evidence type="ECO:0000313" key="1">
    <source>
        <dbReference type="EMBL" id="GAA4313738.1"/>
    </source>
</evidence>
<gene>
    <name evidence="1" type="ORF">GCM10023149_09620</name>
</gene>
<proteinExistence type="predicted"/>
<evidence type="ECO:0000313" key="2">
    <source>
        <dbReference type="Proteomes" id="UP001500582"/>
    </source>
</evidence>
<comment type="caution">
    <text evidence="1">The sequence shown here is derived from an EMBL/GenBank/DDBJ whole genome shotgun (WGS) entry which is preliminary data.</text>
</comment>
<reference evidence="2" key="1">
    <citation type="journal article" date="2019" name="Int. J. Syst. Evol. Microbiol.">
        <title>The Global Catalogue of Microorganisms (GCM) 10K type strain sequencing project: providing services to taxonomists for standard genome sequencing and annotation.</title>
        <authorList>
            <consortium name="The Broad Institute Genomics Platform"/>
            <consortium name="The Broad Institute Genome Sequencing Center for Infectious Disease"/>
            <person name="Wu L."/>
            <person name="Ma J."/>
        </authorList>
    </citation>
    <scope>NUCLEOTIDE SEQUENCE [LARGE SCALE GENOMIC DNA]</scope>
    <source>
        <strain evidence="2">JCM 17705</strain>
    </source>
</reference>
<name>A0ABP8FYQ1_9SPHI</name>